<evidence type="ECO:0000256" key="3">
    <source>
        <dbReference type="ARBA" id="ARBA00022729"/>
    </source>
</evidence>
<feature type="compositionally biased region" description="Polar residues" evidence="4">
    <location>
        <begin position="235"/>
        <end position="264"/>
    </location>
</feature>
<feature type="domain" description="X8" evidence="6">
    <location>
        <begin position="158"/>
        <end position="242"/>
    </location>
</feature>
<evidence type="ECO:0000259" key="6">
    <source>
        <dbReference type="SMART" id="SM00768"/>
    </source>
</evidence>
<evidence type="ECO:0000256" key="1">
    <source>
        <dbReference type="ARBA" id="ARBA00004609"/>
    </source>
</evidence>
<evidence type="ECO:0000256" key="5">
    <source>
        <dbReference type="SAM" id="SignalP"/>
    </source>
</evidence>
<comment type="caution">
    <text evidence="7">The sequence shown here is derived from an EMBL/GenBank/DDBJ whole genome shotgun (WGS) entry which is preliminary data.</text>
</comment>
<dbReference type="OrthoDB" id="1073427at2759"/>
<keyword evidence="3 5" id="KW-0732">Signal</keyword>
<name>A0A834W3P3_9FABA</name>
<dbReference type="AlphaFoldDB" id="A0A834W3P3"/>
<keyword evidence="8" id="KW-1185">Reference proteome</keyword>
<dbReference type="InterPro" id="IPR012946">
    <property type="entry name" value="X8"/>
</dbReference>
<dbReference type="Gene3D" id="1.20.58.1040">
    <property type="match status" value="1"/>
</dbReference>
<evidence type="ECO:0000256" key="4">
    <source>
        <dbReference type="SAM" id="MobiDB-lite"/>
    </source>
</evidence>
<dbReference type="EMBL" id="JAAIUW010000013">
    <property type="protein sequence ID" value="KAF7803209.1"/>
    <property type="molecule type" value="Genomic_DNA"/>
</dbReference>
<feature type="region of interest" description="Disordered" evidence="4">
    <location>
        <begin position="235"/>
        <end position="290"/>
    </location>
</feature>
<dbReference type="Pfam" id="PF07983">
    <property type="entry name" value="X8"/>
    <property type="match status" value="1"/>
</dbReference>
<evidence type="ECO:0000313" key="7">
    <source>
        <dbReference type="EMBL" id="KAF7803209.1"/>
    </source>
</evidence>
<feature type="chain" id="PRO_5032582863" evidence="5">
    <location>
        <begin position="26"/>
        <end position="322"/>
    </location>
</feature>
<dbReference type="FunFam" id="1.20.58.1040:FF:000007">
    <property type="entry name" value="PLASMODESMATA CALLOSE-BINDING PROTEIN 2"/>
    <property type="match status" value="1"/>
</dbReference>
<gene>
    <name evidence="7" type="ORF">G2W53_042320</name>
</gene>
<keyword evidence="2" id="KW-0336">GPI-anchor</keyword>
<dbReference type="GO" id="GO:0005886">
    <property type="term" value="C:plasma membrane"/>
    <property type="evidence" value="ECO:0007669"/>
    <property type="project" value="UniProtKB-SubCell"/>
</dbReference>
<dbReference type="InterPro" id="IPR044788">
    <property type="entry name" value="X8_dom_prot"/>
</dbReference>
<organism evidence="7 8">
    <name type="scientific">Senna tora</name>
    <dbReference type="NCBI Taxonomy" id="362788"/>
    <lineage>
        <taxon>Eukaryota</taxon>
        <taxon>Viridiplantae</taxon>
        <taxon>Streptophyta</taxon>
        <taxon>Embryophyta</taxon>
        <taxon>Tracheophyta</taxon>
        <taxon>Spermatophyta</taxon>
        <taxon>Magnoliopsida</taxon>
        <taxon>eudicotyledons</taxon>
        <taxon>Gunneridae</taxon>
        <taxon>Pentapetalae</taxon>
        <taxon>rosids</taxon>
        <taxon>fabids</taxon>
        <taxon>Fabales</taxon>
        <taxon>Fabaceae</taxon>
        <taxon>Caesalpinioideae</taxon>
        <taxon>Cassia clade</taxon>
        <taxon>Senna</taxon>
    </lineage>
</organism>
<dbReference type="Proteomes" id="UP000634136">
    <property type="component" value="Unassembled WGS sequence"/>
</dbReference>
<dbReference type="PANTHER" id="PTHR31044">
    <property type="entry name" value="BETA-1,3 GLUCANASE"/>
    <property type="match status" value="1"/>
</dbReference>
<evidence type="ECO:0000313" key="8">
    <source>
        <dbReference type="Proteomes" id="UP000634136"/>
    </source>
</evidence>
<feature type="compositionally biased region" description="Low complexity" evidence="4">
    <location>
        <begin position="133"/>
        <end position="153"/>
    </location>
</feature>
<dbReference type="PANTHER" id="PTHR31044:SF127">
    <property type="entry name" value="X8 DOMAIN-CONTAINING PROTEIN"/>
    <property type="match status" value="1"/>
</dbReference>
<keyword evidence="2" id="KW-0472">Membrane</keyword>
<keyword evidence="2" id="KW-0325">Glycoprotein</keyword>
<protein>
    <submittedName>
        <fullName evidence="7">Glucan endo-1,3-beta-glucosidase 7</fullName>
    </submittedName>
</protein>
<feature type="region of interest" description="Disordered" evidence="4">
    <location>
        <begin position="133"/>
        <end position="155"/>
    </location>
</feature>
<reference evidence="7" key="1">
    <citation type="submission" date="2020-09" db="EMBL/GenBank/DDBJ databases">
        <title>Genome-Enabled Discovery of Anthraquinone Biosynthesis in Senna tora.</title>
        <authorList>
            <person name="Kang S.-H."/>
            <person name="Pandey R.P."/>
            <person name="Lee C.-M."/>
            <person name="Sim J.-S."/>
            <person name="Jeong J.-T."/>
            <person name="Choi B.-S."/>
            <person name="Jung M."/>
            <person name="Ginzburg D."/>
            <person name="Zhao K."/>
            <person name="Won S.Y."/>
            <person name="Oh T.-J."/>
            <person name="Yu Y."/>
            <person name="Kim N.-H."/>
            <person name="Lee O.R."/>
            <person name="Lee T.-H."/>
            <person name="Bashyal P."/>
            <person name="Kim T.-S."/>
            <person name="Lee W.-H."/>
            <person name="Kawkins C."/>
            <person name="Kim C.-K."/>
            <person name="Kim J.S."/>
            <person name="Ahn B.O."/>
            <person name="Rhee S.Y."/>
            <person name="Sohng J.K."/>
        </authorList>
    </citation>
    <scope>NUCLEOTIDE SEQUENCE</scope>
    <source>
        <tissue evidence="7">Leaf</tissue>
    </source>
</reference>
<comment type="subcellular location">
    <subcellularLocation>
        <location evidence="1">Cell membrane</location>
        <topology evidence="1">Lipid-anchor</topology>
        <topology evidence="1">GPI-anchor</topology>
    </subcellularLocation>
</comment>
<dbReference type="GO" id="GO:0009506">
    <property type="term" value="C:plasmodesma"/>
    <property type="evidence" value="ECO:0007669"/>
    <property type="project" value="UniProtKB-ARBA"/>
</dbReference>
<proteinExistence type="predicted"/>
<feature type="compositionally biased region" description="Low complexity" evidence="4">
    <location>
        <begin position="268"/>
        <end position="280"/>
    </location>
</feature>
<sequence>MGARSPWHLVLFSFCLFFCSGIGIARIPRDEENQEIFSSSEFGNQLDGVPIINPTTPGSANPPPMGNPTSTQAPYTIGQVPTTPYMTPLAPNTPMTTPTTPPAKPMTPPANPMMPPVNPMMPPVNPTAPPANPITTPANPTTTPTTPNTNSPASSGGQWCVASQTASDTALQVALDYACGYGGADCSAIQAGASCYNPNTVRDHASYAFNNYYQKNPAPTSCAFGGAAQLTNSDPSKGNCHYTSPKAQSQSMSPPSATIQSPPNLGNPMTTTTTPSMTMPGGAAIYGSEPTESPSLATSSSYSLLLMFAMCGLWASLTANTI</sequence>
<keyword evidence="2" id="KW-0449">Lipoprotein</keyword>
<evidence type="ECO:0000256" key="2">
    <source>
        <dbReference type="ARBA" id="ARBA00022622"/>
    </source>
</evidence>
<dbReference type="SMART" id="SM00768">
    <property type="entry name" value="X8"/>
    <property type="match status" value="1"/>
</dbReference>
<accession>A0A834W3P3</accession>
<dbReference type="GO" id="GO:0098552">
    <property type="term" value="C:side of membrane"/>
    <property type="evidence" value="ECO:0007669"/>
    <property type="project" value="UniProtKB-KW"/>
</dbReference>
<feature type="signal peptide" evidence="5">
    <location>
        <begin position="1"/>
        <end position="25"/>
    </location>
</feature>